<name>A0A804PX46_MAIZE</name>
<keyword evidence="4" id="KW-1185">Reference proteome</keyword>
<feature type="transmembrane region" description="Helical" evidence="2">
    <location>
        <begin position="85"/>
        <end position="103"/>
    </location>
</feature>
<accession>A0A804PX46</accession>
<protein>
    <recommendedName>
        <fullName evidence="5">Structural maintenance of chromosomes protein 4</fullName>
    </recommendedName>
</protein>
<dbReference type="Proteomes" id="UP000007305">
    <property type="component" value="Chromosome 6"/>
</dbReference>
<keyword evidence="1" id="KW-0175">Coiled coil</keyword>
<keyword evidence="2" id="KW-0472">Membrane</keyword>
<organism evidence="3 4">
    <name type="scientific">Zea mays</name>
    <name type="common">Maize</name>
    <dbReference type="NCBI Taxonomy" id="4577"/>
    <lineage>
        <taxon>Eukaryota</taxon>
        <taxon>Viridiplantae</taxon>
        <taxon>Streptophyta</taxon>
        <taxon>Embryophyta</taxon>
        <taxon>Tracheophyta</taxon>
        <taxon>Spermatophyta</taxon>
        <taxon>Magnoliopsida</taxon>
        <taxon>Liliopsida</taxon>
        <taxon>Poales</taxon>
        <taxon>Poaceae</taxon>
        <taxon>PACMAD clade</taxon>
        <taxon>Panicoideae</taxon>
        <taxon>Andropogonodae</taxon>
        <taxon>Andropogoneae</taxon>
        <taxon>Tripsacinae</taxon>
        <taxon>Zea</taxon>
    </lineage>
</organism>
<keyword evidence="2" id="KW-1133">Transmembrane helix</keyword>
<sequence>MMSMFKEIEKKVFVVQEEYKKTQEMIDNHKVELDKTKEEYTKLKKAMDELRATEVDAEYKLQDTKKLAKEWEMKVKTFKKRLDEIHIMLLNTWISMFKCFNFFCNFMTYMFSVVSSDVSMHYFVFSESKRMLLILRNSKRLQVMSN</sequence>
<evidence type="ECO:0000256" key="1">
    <source>
        <dbReference type="SAM" id="Coils"/>
    </source>
</evidence>
<dbReference type="EnsemblPlants" id="Zm00001eb281440_T001">
    <property type="protein sequence ID" value="Zm00001eb281440_P001"/>
    <property type="gene ID" value="Zm00001eb281440"/>
</dbReference>
<reference evidence="3" key="3">
    <citation type="submission" date="2021-05" db="UniProtKB">
        <authorList>
            <consortium name="EnsemblPlants"/>
        </authorList>
    </citation>
    <scope>IDENTIFICATION</scope>
    <source>
        <strain evidence="3">cv. B73</strain>
    </source>
</reference>
<dbReference type="InParanoid" id="A0A804PX46"/>
<reference evidence="3" key="2">
    <citation type="submission" date="2019-07" db="EMBL/GenBank/DDBJ databases">
        <authorList>
            <person name="Seetharam A."/>
            <person name="Woodhouse M."/>
            <person name="Cannon E."/>
        </authorList>
    </citation>
    <scope>NUCLEOTIDE SEQUENCE [LARGE SCALE GENOMIC DNA]</scope>
    <source>
        <strain evidence="3">cv. B73</strain>
    </source>
</reference>
<proteinExistence type="predicted"/>
<evidence type="ECO:0008006" key="5">
    <source>
        <dbReference type="Google" id="ProtNLM"/>
    </source>
</evidence>
<dbReference type="Gramene" id="Zm00001eb281440_T001">
    <property type="protein sequence ID" value="Zm00001eb281440_P001"/>
    <property type="gene ID" value="Zm00001eb281440"/>
</dbReference>
<keyword evidence="2" id="KW-0812">Transmembrane</keyword>
<reference evidence="4" key="1">
    <citation type="journal article" date="2009" name="Science">
        <title>The B73 maize genome: complexity, diversity, and dynamics.</title>
        <authorList>
            <person name="Schnable P.S."/>
            <person name="Ware D."/>
            <person name="Fulton R.S."/>
            <person name="Stein J.C."/>
            <person name="Wei F."/>
            <person name="Pasternak S."/>
            <person name="Liang C."/>
            <person name="Zhang J."/>
            <person name="Fulton L."/>
            <person name="Graves T.A."/>
            <person name="Minx P."/>
            <person name="Reily A.D."/>
            <person name="Courtney L."/>
            <person name="Kruchowski S.S."/>
            <person name="Tomlinson C."/>
            <person name="Strong C."/>
            <person name="Delehaunty K."/>
            <person name="Fronick C."/>
            <person name="Courtney B."/>
            <person name="Rock S.M."/>
            <person name="Belter E."/>
            <person name="Du F."/>
            <person name="Kim K."/>
            <person name="Abbott R.M."/>
            <person name="Cotton M."/>
            <person name="Levy A."/>
            <person name="Marchetto P."/>
            <person name="Ochoa K."/>
            <person name="Jackson S.M."/>
            <person name="Gillam B."/>
            <person name="Chen W."/>
            <person name="Yan L."/>
            <person name="Higginbotham J."/>
            <person name="Cardenas M."/>
            <person name="Waligorski J."/>
            <person name="Applebaum E."/>
            <person name="Phelps L."/>
            <person name="Falcone J."/>
            <person name="Kanchi K."/>
            <person name="Thane T."/>
            <person name="Scimone A."/>
            <person name="Thane N."/>
            <person name="Henke J."/>
            <person name="Wang T."/>
            <person name="Ruppert J."/>
            <person name="Shah N."/>
            <person name="Rotter K."/>
            <person name="Hodges J."/>
            <person name="Ingenthron E."/>
            <person name="Cordes M."/>
            <person name="Kohlberg S."/>
            <person name="Sgro J."/>
            <person name="Delgado B."/>
            <person name="Mead K."/>
            <person name="Chinwalla A."/>
            <person name="Leonard S."/>
            <person name="Crouse K."/>
            <person name="Collura K."/>
            <person name="Kudrna D."/>
            <person name="Currie J."/>
            <person name="He R."/>
            <person name="Angelova A."/>
            <person name="Rajasekar S."/>
            <person name="Mueller T."/>
            <person name="Lomeli R."/>
            <person name="Scara G."/>
            <person name="Ko A."/>
            <person name="Delaney K."/>
            <person name="Wissotski M."/>
            <person name="Lopez G."/>
            <person name="Campos D."/>
            <person name="Braidotti M."/>
            <person name="Ashley E."/>
            <person name="Golser W."/>
            <person name="Kim H."/>
            <person name="Lee S."/>
            <person name="Lin J."/>
            <person name="Dujmic Z."/>
            <person name="Kim W."/>
            <person name="Talag J."/>
            <person name="Zuccolo A."/>
            <person name="Fan C."/>
            <person name="Sebastian A."/>
            <person name="Kramer M."/>
            <person name="Spiegel L."/>
            <person name="Nascimento L."/>
            <person name="Zutavern T."/>
            <person name="Miller B."/>
            <person name="Ambroise C."/>
            <person name="Muller S."/>
            <person name="Spooner W."/>
            <person name="Narechania A."/>
            <person name="Ren L."/>
            <person name="Wei S."/>
            <person name="Kumari S."/>
            <person name="Faga B."/>
            <person name="Levy M.J."/>
            <person name="McMahan L."/>
            <person name="Van Buren P."/>
            <person name="Vaughn M.W."/>
            <person name="Ying K."/>
            <person name="Yeh C.-T."/>
            <person name="Emrich S.J."/>
            <person name="Jia Y."/>
            <person name="Kalyanaraman A."/>
            <person name="Hsia A.-P."/>
            <person name="Barbazuk W.B."/>
            <person name="Baucom R.S."/>
            <person name="Brutnell T.P."/>
            <person name="Carpita N.C."/>
            <person name="Chaparro C."/>
            <person name="Chia J.-M."/>
            <person name="Deragon J.-M."/>
            <person name="Estill J.C."/>
            <person name="Fu Y."/>
            <person name="Jeddeloh J.A."/>
            <person name="Han Y."/>
            <person name="Lee H."/>
            <person name="Li P."/>
            <person name="Lisch D.R."/>
            <person name="Liu S."/>
            <person name="Liu Z."/>
            <person name="Nagel D.H."/>
            <person name="McCann M.C."/>
            <person name="SanMiguel P."/>
            <person name="Myers A.M."/>
            <person name="Nettleton D."/>
            <person name="Nguyen J."/>
            <person name="Penning B.W."/>
            <person name="Ponnala L."/>
            <person name="Schneider K.L."/>
            <person name="Schwartz D.C."/>
            <person name="Sharma A."/>
            <person name="Soderlund C."/>
            <person name="Springer N.M."/>
            <person name="Sun Q."/>
            <person name="Wang H."/>
            <person name="Waterman M."/>
            <person name="Westerman R."/>
            <person name="Wolfgruber T.K."/>
            <person name="Yang L."/>
            <person name="Yu Y."/>
            <person name="Zhang L."/>
            <person name="Zhou S."/>
            <person name="Zhu Q."/>
            <person name="Bennetzen J.L."/>
            <person name="Dawe R.K."/>
            <person name="Jiang J."/>
            <person name="Jiang N."/>
            <person name="Presting G.G."/>
            <person name="Wessler S.R."/>
            <person name="Aluru S."/>
            <person name="Martienssen R.A."/>
            <person name="Clifton S.W."/>
            <person name="McCombie W.R."/>
            <person name="Wing R.A."/>
            <person name="Wilson R.K."/>
        </authorList>
    </citation>
    <scope>NUCLEOTIDE SEQUENCE [LARGE SCALE GENOMIC DNA]</scope>
    <source>
        <strain evidence="4">cv. B73</strain>
    </source>
</reference>
<feature type="coiled-coil region" evidence="1">
    <location>
        <begin position="19"/>
        <end position="81"/>
    </location>
</feature>
<dbReference type="AlphaFoldDB" id="A0A804PX46"/>
<evidence type="ECO:0000313" key="3">
    <source>
        <dbReference type="EnsemblPlants" id="Zm00001eb281440_P001"/>
    </source>
</evidence>
<evidence type="ECO:0000313" key="4">
    <source>
        <dbReference type="Proteomes" id="UP000007305"/>
    </source>
</evidence>
<evidence type="ECO:0000256" key="2">
    <source>
        <dbReference type="SAM" id="Phobius"/>
    </source>
</evidence>